<comment type="caution">
    <text evidence="12">The sequence shown here is derived from an EMBL/GenBank/DDBJ whole genome shotgun (WGS) entry which is preliminary data.</text>
</comment>
<keyword evidence="7" id="KW-0256">Endoplasmic reticulum</keyword>
<dbReference type="OrthoDB" id="377083at2759"/>
<evidence type="ECO:0000256" key="7">
    <source>
        <dbReference type="ARBA" id="ARBA00022824"/>
    </source>
</evidence>
<keyword evidence="13" id="KW-1185">Reference proteome</keyword>
<dbReference type="EC" id="2.7.1.108" evidence="3"/>
<feature type="transmembrane region" description="Helical" evidence="11">
    <location>
        <begin position="722"/>
        <end position="747"/>
    </location>
</feature>
<dbReference type="AlphaFoldDB" id="A0A163DDS5"/>
<keyword evidence="4" id="KW-0808">Transferase</keyword>
<evidence type="ECO:0000313" key="13">
    <source>
        <dbReference type="Proteomes" id="UP000076837"/>
    </source>
</evidence>
<dbReference type="GO" id="GO:0005789">
    <property type="term" value="C:endoplasmic reticulum membrane"/>
    <property type="evidence" value="ECO:0007669"/>
    <property type="project" value="UniProtKB-SubCell"/>
</dbReference>
<feature type="transmembrane region" description="Helical" evidence="11">
    <location>
        <begin position="582"/>
        <end position="604"/>
    </location>
</feature>
<keyword evidence="5 11" id="KW-0812">Transmembrane</keyword>
<reference evidence="12 13" key="1">
    <citation type="journal article" date="2016" name="Sci. Rep.">
        <title>Draft genome sequencing and secretome analysis of fungal phytopathogen Ascochyta rabiei provides insight into the necrotrophic effector repertoire.</title>
        <authorList>
            <person name="Verma S."/>
            <person name="Gazara R.K."/>
            <person name="Nizam S."/>
            <person name="Parween S."/>
            <person name="Chattopadhyay D."/>
            <person name="Verma P.K."/>
        </authorList>
    </citation>
    <scope>NUCLEOTIDE SEQUENCE [LARGE SCALE GENOMIC DNA]</scope>
    <source>
        <strain evidence="12 13">ArDII</strain>
    </source>
</reference>
<feature type="region of interest" description="Disordered" evidence="10">
    <location>
        <begin position="145"/>
        <end position="167"/>
    </location>
</feature>
<feature type="compositionally biased region" description="Basic and acidic residues" evidence="10">
    <location>
        <begin position="62"/>
        <end position="72"/>
    </location>
</feature>
<name>A0A163DDS5_DIDRA</name>
<comment type="similarity">
    <text evidence="2">Belongs to the polyprenol kinase family.</text>
</comment>
<dbReference type="GO" id="GO:0004168">
    <property type="term" value="F:dolichol kinase activity"/>
    <property type="evidence" value="ECO:0007669"/>
    <property type="project" value="UniProtKB-EC"/>
</dbReference>
<evidence type="ECO:0000256" key="8">
    <source>
        <dbReference type="ARBA" id="ARBA00022989"/>
    </source>
</evidence>
<keyword evidence="9 11" id="KW-0472">Membrane</keyword>
<evidence type="ECO:0000256" key="9">
    <source>
        <dbReference type="ARBA" id="ARBA00023136"/>
    </source>
</evidence>
<feature type="region of interest" description="Disordered" evidence="10">
    <location>
        <begin position="520"/>
        <end position="540"/>
    </location>
</feature>
<accession>A0A163DDS5</accession>
<keyword evidence="6 12" id="KW-0418">Kinase</keyword>
<evidence type="ECO:0000256" key="11">
    <source>
        <dbReference type="SAM" id="Phobius"/>
    </source>
</evidence>
<evidence type="ECO:0000313" key="12">
    <source>
        <dbReference type="EMBL" id="KZM23098.1"/>
    </source>
</evidence>
<dbReference type="PANTHER" id="PTHR13205:SF15">
    <property type="entry name" value="DOLICHOL KINASE"/>
    <property type="match status" value="1"/>
</dbReference>
<dbReference type="Proteomes" id="UP000076837">
    <property type="component" value="Unassembled WGS sequence"/>
</dbReference>
<feature type="transmembrane region" description="Helical" evidence="11">
    <location>
        <begin position="776"/>
        <end position="796"/>
    </location>
</feature>
<organism evidence="12 13">
    <name type="scientific">Didymella rabiei</name>
    <name type="common">Chickpea ascochyta blight fungus</name>
    <name type="synonym">Mycosphaerella rabiei</name>
    <dbReference type="NCBI Taxonomy" id="5454"/>
    <lineage>
        <taxon>Eukaryota</taxon>
        <taxon>Fungi</taxon>
        <taxon>Dikarya</taxon>
        <taxon>Ascomycota</taxon>
        <taxon>Pezizomycotina</taxon>
        <taxon>Dothideomycetes</taxon>
        <taxon>Pleosporomycetidae</taxon>
        <taxon>Pleosporales</taxon>
        <taxon>Pleosporineae</taxon>
        <taxon>Didymellaceae</taxon>
        <taxon>Ascochyta</taxon>
    </lineage>
</organism>
<evidence type="ECO:0000256" key="6">
    <source>
        <dbReference type="ARBA" id="ARBA00022777"/>
    </source>
</evidence>
<sequence length="937" mass="103466">MHEPDPPDAQLDAPTASEVETLELFRRSPHPYLRHRAELSHAQLPSEIPSNDASAARTPPRPSDRTISDEEHRKRRKRNSQSPSESGTEADDEGYQFVKALPAPPLRPRKGLRDRQGLGREGGLSPLLTPTQIEEEVRKYSQEYFHDKKDTSQGGVASPTDKEANAARQKYIKRRRNEVIRRTTETALLAVIGLLAMNGCDCWPKLLEWHREFAVHAAIMAGVLGLYPIRLLYHSWKADPPSALRLRQRIRVPASFDPAPILYPAILPALISISLFASYPKPLLANIILGLAALPPQLVPFGKPLLGYSSAHWLISILPLLASENTDIPSKLLASRPYKLKLPPPEQGLDPERLVSLFALHQALLPPLYYLTTTSLLSTELHLLSIGLINLLIFTESPQADILKTLMWLGGVGLFVSCGKILKWGVALARIPRWRFRRAGQIIRNQQSFLQTLNESLRPKRTRSVARGHVSDSDADDEPILGGPLRKTISFKPNLLDLMRSNNIANGHEPQSAVDYKETGLDEFDNNPSQANGSRRLRSNTLPALVADDHTSKHRLSTRKRSKSIAQSYLSLTPTQALVRKWAYAGYFYVVVVVMILGPLRYVISKYALGNHEPFGWAIGYLFGNLRRVRWEVFHWNLDWWIPLPPIRDSDDLAQIAATLAPADYVRSILFGEANTRLLLCVYCAGTIVVGLLSVFSLSAIVEVDTRRKVFHGTMVAMLLPTIYIDPCFVALALGLVLAIFLILDLIRASQLPPLSRPIASFLTPYVDGRDLRGPVVVSHIFLLIGCAIPLWLSLAGVDRAGDEPWEGWEATSRDVSMVAGVVCVGMGDAAASLIGRRYGRRKWPWAGGKSLEGSLAFAVAVTIGLVSARVWLHFGWGNVNATQKTAVELATDALITVGKAALCAAGASLNEAVLTGGNDNVIVPVVLWVLVRGVRL</sequence>
<keyword evidence="8 11" id="KW-1133">Transmembrane helix</keyword>
<dbReference type="PANTHER" id="PTHR13205">
    <property type="entry name" value="TRANSMEMBRANE PROTEIN 15-RELATED"/>
    <property type="match status" value="1"/>
</dbReference>
<evidence type="ECO:0000256" key="2">
    <source>
        <dbReference type="ARBA" id="ARBA00010794"/>
    </source>
</evidence>
<feature type="transmembrane region" description="Helical" evidence="11">
    <location>
        <begin position="856"/>
        <end position="877"/>
    </location>
</feature>
<evidence type="ECO:0000256" key="1">
    <source>
        <dbReference type="ARBA" id="ARBA00004477"/>
    </source>
</evidence>
<feature type="transmembrane region" description="Helical" evidence="11">
    <location>
        <begin position="678"/>
        <end position="702"/>
    </location>
</feature>
<dbReference type="STRING" id="5454.A0A163DDS5"/>
<evidence type="ECO:0000256" key="5">
    <source>
        <dbReference type="ARBA" id="ARBA00022692"/>
    </source>
</evidence>
<gene>
    <name evidence="12" type="ORF">ST47_g5722</name>
</gene>
<protein>
    <recommendedName>
        <fullName evidence="3">dolichol kinase</fullName>
        <ecNumber evidence="3">2.7.1.108</ecNumber>
    </recommendedName>
</protein>
<dbReference type="GO" id="GO:0043048">
    <property type="term" value="P:dolichyl monophosphate biosynthetic process"/>
    <property type="evidence" value="ECO:0007669"/>
    <property type="project" value="TreeGrafter"/>
</dbReference>
<evidence type="ECO:0000256" key="4">
    <source>
        <dbReference type="ARBA" id="ARBA00022679"/>
    </source>
</evidence>
<feature type="region of interest" description="Disordered" evidence="10">
    <location>
        <begin position="1"/>
        <end position="20"/>
    </location>
</feature>
<evidence type="ECO:0000256" key="10">
    <source>
        <dbReference type="SAM" id="MobiDB-lite"/>
    </source>
</evidence>
<dbReference type="InterPro" id="IPR032974">
    <property type="entry name" value="Polypren_kinase"/>
</dbReference>
<evidence type="ECO:0000256" key="3">
    <source>
        <dbReference type="ARBA" id="ARBA00012132"/>
    </source>
</evidence>
<proteinExistence type="inferred from homology"/>
<feature type="transmembrane region" description="Helical" evidence="11">
    <location>
        <begin position="816"/>
        <end position="835"/>
    </location>
</feature>
<dbReference type="EMBL" id="JYNV01000200">
    <property type="protein sequence ID" value="KZM23098.1"/>
    <property type="molecule type" value="Genomic_DNA"/>
</dbReference>
<comment type="subcellular location">
    <subcellularLocation>
        <location evidence="1">Endoplasmic reticulum membrane</location>
        <topology evidence="1">Multi-pass membrane protein</topology>
    </subcellularLocation>
</comment>
<feature type="region of interest" description="Disordered" evidence="10">
    <location>
        <begin position="34"/>
        <end position="132"/>
    </location>
</feature>